<feature type="transmembrane region" description="Helical" evidence="1">
    <location>
        <begin position="38"/>
        <end position="58"/>
    </location>
</feature>
<evidence type="ECO:0008006" key="4">
    <source>
        <dbReference type="Google" id="ProtNLM"/>
    </source>
</evidence>
<feature type="transmembrane region" description="Helical" evidence="1">
    <location>
        <begin position="7"/>
        <end position="26"/>
    </location>
</feature>
<dbReference type="Proteomes" id="UP000680815">
    <property type="component" value="Unassembled WGS sequence"/>
</dbReference>
<organism evidence="2 3">
    <name type="scientific">Roseomonas nitratireducens</name>
    <dbReference type="NCBI Taxonomy" id="2820810"/>
    <lineage>
        <taxon>Bacteria</taxon>
        <taxon>Pseudomonadati</taxon>
        <taxon>Pseudomonadota</taxon>
        <taxon>Alphaproteobacteria</taxon>
        <taxon>Acetobacterales</taxon>
        <taxon>Roseomonadaceae</taxon>
        <taxon>Roseomonas</taxon>
    </lineage>
</organism>
<keyword evidence="1" id="KW-1133">Transmembrane helix</keyword>
<name>A0ABS4ARV4_9PROT</name>
<protein>
    <recommendedName>
        <fullName evidence="4">DUF1049 domain-containing protein</fullName>
    </recommendedName>
</protein>
<accession>A0ABS4ARV4</accession>
<evidence type="ECO:0000313" key="3">
    <source>
        <dbReference type="Proteomes" id="UP000680815"/>
    </source>
</evidence>
<gene>
    <name evidence="2" type="ORF">J5Y09_09140</name>
</gene>
<evidence type="ECO:0000256" key="1">
    <source>
        <dbReference type="SAM" id="Phobius"/>
    </source>
</evidence>
<dbReference type="RefSeq" id="WP_209351449.1">
    <property type="nucleotide sequence ID" value="NZ_JAGIYZ010000007.1"/>
</dbReference>
<comment type="caution">
    <text evidence="2">The sequence shown here is derived from an EMBL/GenBank/DDBJ whole genome shotgun (WGS) entry which is preliminary data.</text>
</comment>
<dbReference type="PROSITE" id="PS51257">
    <property type="entry name" value="PROKAR_LIPOPROTEIN"/>
    <property type="match status" value="1"/>
</dbReference>
<keyword evidence="3" id="KW-1185">Reference proteome</keyword>
<proteinExistence type="predicted"/>
<keyword evidence="1" id="KW-0472">Membrane</keyword>
<evidence type="ECO:0000313" key="2">
    <source>
        <dbReference type="EMBL" id="MBP0464073.1"/>
    </source>
</evidence>
<keyword evidence="1" id="KW-0812">Transmembrane</keyword>
<sequence>MILWRVLQVVGVAGILACLMLAWQATPFGGDGWSRARLLYAGAGAIPALALLGIAALGQEMRRVRAALARIEQKLGD</sequence>
<reference evidence="2 3" key="1">
    <citation type="submission" date="2021-03" db="EMBL/GenBank/DDBJ databases">
        <authorList>
            <person name="So Y."/>
        </authorList>
    </citation>
    <scope>NUCLEOTIDE SEQUENCE [LARGE SCALE GENOMIC DNA]</scope>
    <source>
        <strain evidence="2 3">PWR1</strain>
    </source>
</reference>
<dbReference type="EMBL" id="JAGIYZ010000007">
    <property type="protein sequence ID" value="MBP0464073.1"/>
    <property type="molecule type" value="Genomic_DNA"/>
</dbReference>